<dbReference type="Proteomes" id="UP000001025">
    <property type="component" value="Chromosome"/>
</dbReference>
<dbReference type="EMBL" id="BX294144">
    <property type="protein sequence ID" value="CAD74967.1"/>
    <property type="molecule type" value="Genomic_DNA"/>
</dbReference>
<keyword evidence="2" id="KW-1185">Reference proteome</keyword>
<protein>
    <submittedName>
        <fullName evidence="1">Uncharacterized protein</fullName>
    </submittedName>
</protein>
<gene>
    <name evidence="1" type="ordered locus">RB6720</name>
</gene>
<dbReference type="KEGG" id="rba:RB6720"/>
<name>Q7UPU2_RHOBA</name>
<reference evidence="1 2" key="1">
    <citation type="journal article" date="2003" name="Proc. Natl. Acad. Sci. U.S.A.">
        <title>Complete genome sequence of the marine planctomycete Pirellula sp. strain 1.</title>
        <authorList>
            <person name="Gloeckner F.O."/>
            <person name="Kube M."/>
            <person name="Bauer M."/>
            <person name="Teeling H."/>
            <person name="Lombardot T."/>
            <person name="Ludwig W."/>
            <person name="Gade D."/>
            <person name="Beck A."/>
            <person name="Borzym K."/>
            <person name="Heitmann K."/>
            <person name="Rabus R."/>
            <person name="Schlesner H."/>
            <person name="Amann R."/>
            <person name="Reinhardt R."/>
        </authorList>
    </citation>
    <scope>NUCLEOTIDE SEQUENCE [LARGE SCALE GENOMIC DNA]</scope>
    <source>
        <strain evidence="2">DSM 10527 / NCIMB 13988 / SH1</strain>
    </source>
</reference>
<accession>Q7UPU2</accession>
<sequence>MSSRCSHAKRERNELESAPIANRFLACSVALLIHLEELIVRHLRCGIHRHIVAGTTTHATNDQQPQPQHSRN</sequence>
<dbReference type="InParanoid" id="Q7UPU2"/>
<dbReference type="EnsemblBacteria" id="CAD74967">
    <property type="protein sequence ID" value="CAD74967"/>
    <property type="gene ID" value="RB6720"/>
</dbReference>
<evidence type="ECO:0000313" key="1">
    <source>
        <dbReference type="EMBL" id="CAD74967.1"/>
    </source>
</evidence>
<organism evidence="1 2">
    <name type="scientific">Rhodopirellula baltica (strain DSM 10527 / NCIMB 13988 / SH1)</name>
    <dbReference type="NCBI Taxonomy" id="243090"/>
    <lineage>
        <taxon>Bacteria</taxon>
        <taxon>Pseudomonadati</taxon>
        <taxon>Planctomycetota</taxon>
        <taxon>Planctomycetia</taxon>
        <taxon>Pirellulales</taxon>
        <taxon>Pirellulaceae</taxon>
        <taxon>Rhodopirellula</taxon>
    </lineage>
</organism>
<proteinExistence type="predicted"/>
<dbReference type="HOGENOM" id="CLU_2719635_0_0_0"/>
<dbReference type="AlphaFoldDB" id="Q7UPU2"/>
<evidence type="ECO:0000313" key="2">
    <source>
        <dbReference type="Proteomes" id="UP000001025"/>
    </source>
</evidence>